<evidence type="ECO:0000313" key="4">
    <source>
        <dbReference type="Proteomes" id="UP001215598"/>
    </source>
</evidence>
<gene>
    <name evidence="3" type="ORF">B0H16DRAFT_1778679</name>
</gene>
<evidence type="ECO:0000313" key="3">
    <source>
        <dbReference type="EMBL" id="KAJ7727485.1"/>
    </source>
</evidence>
<evidence type="ECO:0000256" key="2">
    <source>
        <dbReference type="SAM" id="SignalP"/>
    </source>
</evidence>
<feature type="compositionally biased region" description="Basic and acidic residues" evidence="1">
    <location>
        <begin position="160"/>
        <end position="170"/>
    </location>
</feature>
<feature type="compositionally biased region" description="Acidic residues" evidence="1">
    <location>
        <begin position="399"/>
        <end position="410"/>
    </location>
</feature>
<keyword evidence="2" id="KW-0732">Signal</keyword>
<feature type="chain" id="PRO_5042051122" evidence="2">
    <location>
        <begin position="23"/>
        <end position="507"/>
    </location>
</feature>
<feature type="region of interest" description="Disordered" evidence="1">
    <location>
        <begin position="55"/>
        <end position="75"/>
    </location>
</feature>
<dbReference type="AlphaFoldDB" id="A0AAD7HSQ1"/>
<feature type="region of interest" description="Disordered" evidence="1">
    <location>
        <begin position="357"/>
        <end position="440"/>
    </location>
</feature>
<comment type="caution">
    <text evidence="3">The sequence shown here is derived from an EMBL/GenBank/DDBJ whole genome shotgun (WGS) entry which is preliminary data.</text>
</comment>
<dbReference type="Proteomes" id="UP001215598">
    <property type="component" value="Unassembled WGS sequence"/>
</dbReference>
<feature type="compositionally biased region" description="Polar residues" evidence="1">
    <location>
        <begin position="60"/>
        <end position="75"/>
    </location>
</feature>
<feature type="compositionally biased region" description="Basic and acidic residues" evidence="1">
    <location>
        <begin position="280"/>
        <end position="292"/>
    </location>
</feature>
<feature type="compositionally biased region" description="Pro residues" evidence="1">
    <location>
        <begin position="203"/>
        <end position="219"/>
    </location>
</feature>
<sequence>MTHLNPMHPLGLVLELLVLKRATTLRKQVSMRDKKKGRRECFRVLPARVAPGMCDRDSAQSENAYQRRSTSSRSILQRTPRIATRKALATAASPRAEPACRAGLTASTPTLTLSHRTTRGPHENVSDAPTRPFYPNGYARQAHTTRARARPRRHPQRQNLLEDLRPRPPEQRLAAPPLRSSRSWTSAQHHGDRHRVRPRGDNLPPPPDSTDPGALPPKTPRTTPSAAYTRLHAPARPQRPAHTTPHRPSRHPVTTSPARRRRRRPTRLEDSGGCPAAADMADHPSPRFDRRQAHLSPTRRSAPPPDSRPRRVTPNAPDNLSRTTRAYVSASRPHSSPASLHPRHTLLPRKINKELAPADSPNAQQTPPPPANTAPPPVPHPEPVLAIVDGRGRGKAGEEWDGVGEGEEAEAAQAGNSVPPAARERRCTRNPARVHAREGRISSRWRMPQARDDKAHAKRRRAYSPSYGWGADTAAAVSIHSTNHLAAGAEGGASCISTQTGSIQPGV</sequence>
<organism evidence="3 4">
    <name type="scientific">Mycena metata</name>
    <dbReference type="NCBI Taxonomy" id="1033252"/>
    <lineage>
        <taxon>Eukaryota</taxon>
        <taxon>Fungi</taxon>
        <taxon>Dikarya</taxon>
        <taxon>Basidiomycota</taxon>
        <taxon>Agaricomycotina</taxon>
        <taxon>Agaricomycetes</taxon>
        <taxon>Agaricomycetidae</taxon>
        <taxon>Agaricales</taxon>
        <taxon>Marasmiineae</taxon>
        <taxon>Mycenaceae</taxon>
        <taxon>Mycena</taxon>
    </lineage>
</organism>
<accession>A0AAD7HSQ1</accession>
<proteinExistence type="predicted"/>
<reference evidence="3" key="1">
    <citation type="submission" date="2023-03" db="EMBL/GenBank/DDBJ databases">
        <title>Massive genome expansion in bonnet fungi (Mycena s.s.) driven by repeated elements and novel gene families across ecological guilds.</title>
        <authorList>
            <consortium name="Lawrence Berkeley National Laboratory"/>
            <person name="Harder C.B."/>
            <person name="Miyauchi S."/>
            <person name="Viragh M."/>
            <person name="Kuo A."/>
            <person name="Thoen E."/>
            <person name="Andreopoulos B."/>
            <person name="Lu D."/>
            <person name="Skrede I."/>
            <person name="Drula E."/>
            <person name="Henrissat B."/>
            <person name="Morin E."/>
            <person name="Kohler A."/>
            <person name="Barry K."/>
            <person name="LaButti K."/>
            <person name="Morin E."/>
            <person name="Salamov A."/>
            <person name="Lipzen A."/>
            <person name="Mereny Z."/>
            <person name="Hegedus B."/>
            <person name="Baldrian P."/>
            <person name="Stursova M."/>
            <person name="Weitz H."/>
            <person name="Taylor A."/>
            <person name="Grigoriev I.V."/>
            <person name="Nagy L.G."/>
            <person name="Martin F."/>
            <person name="Kauserud H."/>
        </authorList>
    </citation>
    <scope>NUCLEOTIDE SEQUENCE</scope>
    <source>
        <strain evidence="3">CBHHK182m</strain>
    </source>
</reference>
<feature type="compositionally biased region" description="Polar residues" evidence="1">
    <location>
        <begin position="105"/>
        <end position="115"/>
    </location>
</feature>
<evidence type="ECO:0000256" key="1">
    <source>
        <dbReference type="SAM" id="MobiDB-lite"/>
    </source>
</evidence>
<feature type="compositionally biased region" description="Polar residues" evidence="1">
    <location>
        <begin position="316"/>
        <end position="338"/>
    </location>
</feature>
<feature type="signal peptide" evidence="2">
    <location>
        <begin position="1"/>
        <end position="22"/>
    </location>
</feature>
<name>A0AAD7HSQ1_9AGAR</name>
<feature type="region of interest" description="Disordered" evidence="1">
    <location>
        <begin position="89"/>
        <end position="344"/>
    </location>
</feature>
<keyword evidence="4" id="KW-1185">Reference proteome</keyword>
<protein>
    <submittedName>
        <fullName evidence="3">Uncharacterized protein</fullName>
    </submittedName>
</protein>
<dbReference type="EMBL" id="JARKIB010000179">
    <property type="protein sequence ID" value="KAJ7727485.1"/>
    <property type="molecule type" value="Genomic_DNA"/>
</dbReference>
<feature type="compositionally biased region" description="Basic residues" evidence="1">
    <location>
        <begin position="143"/>
        <end position="156"/>
    </location>
</feature>
<feature type="compositionally biased region" description="Pro residues" evidence="1">
    <location>
        <begin position="366"/>
        <end position="382"/>
    </location>
</feature>